<dbReference type="CDD" id="cd06503">
    <property type="entry name" value="ATP-synt_Fo_b"/>
    <property type="match status" value="1"/>
</dbReference>
<keyword evidence="4 12" id="KW-0812">Transmembrane</keyword>
<dbReference type="SUPFAM" id="SSF81573">
    <property type="entry name" value="F1F0 ATP synthase subunit B, membrane domain"/>
    <property type="match status" value="1"/>
</dbReference>
<name>A7B2K4_MEDG7</name>
<dbReference type="PANTHER" id="PTHR33445">
    <property type="entry name" value="ATP SYNTHASE SUBUNIT B', CHLOROPLASTIC"/>
    <property type="match status" value="1"/>
</dbReference>
<sequence length="168" mass="19062">MWEVLRFDMNFLYTMINLIVLAFLLKKFLIKPVTDIMEKRRQLIEDGLKNAQNAQEDAMKMKEEYAQALGGAKEESVRIVEKARKDAKSEYERIVEEADARAGSIIESAKADIRVEREQTMSALQSEIAGLAMTAAAKIVAEQTGNNQEIYDKFLEEVGEAHEDTDNN</sequence>
<dbReference type="Pfam" id="PF00430">
    <property type="entry name" value="ATP-synt_B"/>
    <property type="match status" value="1"/>
</dbReference>
<keyword evidence="14" id="KW-0175">Coiled coil</keyword>
<dbReference type="InterPro" id="IPR028987">
    <property type="entry name" value="ATP_synth_B-like_membr_sf"/>
</dbReference>
<evidence type="ECO:0000256" key="2">
    <source>
        <dbReference type="ARBA" id="ARBA00022448"/>
    </source>
</evidence>
<keyword evidence="7 12" id="KW-0406">Ion transport</keyword>
<comment type="subunit">
    <text evidence="12">F-type ATPases have 2 components, F(1) - the catalytic core - and F(0) - the membrane proton channel. F(1) has five subunits: alpha(3), beta(3), gamma(1), delta(1), epsilon(1). F(0) has three main subunits: a(1), b(2) and c(10-14). The alpha and beta chains form an alternating ring which encloses part of the gamma chain. F(1) is attached to F(0) by a central stalk formed by the gamma and epsilon chains, while a peripheral stalk is formed by the delta and b chains.</text>
</comment>
<keyword evidence="2 12" id="KW-0813">Transport</keyword>
<dbReference type="eggNOG" id="COG0711">
    <property type="taxonomic scope" value="Bacteria"/>
</dbReference>
<dbReference type="EMBL" id="AAYG02000013">
    <property type="protein sequence ID" value="EDN77803.1"/>
    <property type="molecule type" value="Genomic_DNA"/>
</dbReference>
<evidence type="ECO:0000313" key="15">
    <source>
        <dbReference type="EMBL" id="EDN77803.1"/>
    </source>
</evidence>
<dbReference type="InterPro" id="IPR050059">
    <property type="entry name" value="ATP_synthase_B_chain"/>
</dbReference>
<evidence type="ECO:0000256" key="13">
    <source>
        <dbReference type="RuleBase" id="RU003848"/>
    </source>
</evidence>
<dbReference type="GO" id="GO:0045259">
    <property type="term" value="C:proton-transporting ATP synthase complex"/>
    <property type="evidence" value="ECO:0007669"/>
    <property type="project" value="UniProtKB-KW"/>
</dbReference>
<dbReference type="InterPro" id="IPR005864">
    <property type="entry name" value="ATP_synth_F0_bsu_bac"/>
</dbReference>
<dbReference type="GO" id="GO:0046961">
    <property type="term" value="F:proton-transporting ATPase activity, rotational mechanism"/>
    <property type="evidence" value="ECO:0007669"/>
    <property type="project" value="TreeGrafter"/>
</dbReference>
<evidence type="ECO:0000256" key="10">
    <source>
        <dbReference type="ARBA" id="ARBA00025198"/>
    </source>
</evidence>
<reference evidence="15 16" key="1">
    <citation type="submission" date="2007-04" db="EMBL/GenBank/DDBJ databases">
        <authorList>
            <person name="Fulton L."/>
            <person name="Clifton S."/>
            <person name="Fulton B."/>
            <person name="Xu J."/>
            <person name="Minx P."/>
            <person name="Pepin K.H."/>
            <person name="Johnson M."/>
            <person name="Thiruvilangam P."/>
            <person name="Bhonagiri V."/>
            <person name="Nash W.E."/>
            <person name="Mardis E.R."/>
            <person name="Wilson R.K."/>
        </authorList>
    </citation>
    <scope>NUCLEOTIDE SEQUENCE [LARGE SCALE GENOMIC DNA]</scope>
    <source>
        <strain evidence="15 16">ATCC 29149</strain>
    </source>
</reference>
<evidence type="ECO:0000256" key="11">
    <source>
        <dbReference type="ARBA" id="ARBA00037847"/>
    </source>
</evidence>
<reference evidence="15 16" key="2">
    <citation type="submission" date="2007-06" db="EMBL/GenBank/DDBJ databases">
        <title>Draft genome sequence of Ruminococcus gnavus (ATCC 29149).</title>
        <authorList>
            <person name="Sudarsanam P."/>
            <person name="Ley R."/>
            <person name="Guruge J."/>
            <person name="Turnbaugh P.J."/>
            <person name="Mahowald M."/>
            <person name="Liep D."/>
            <person name="Gordon J."/>
        </authorList>
    </citation>
    <scope>NUCLEOTIDE SEQUENCE [LARGE SCALE GENOMIC DNA]</scope>
    <source>
        <strain evidence="15 16">ATCC 29149</strain>
    </source>
</reference>
<organism evidence="15 16">
    <name type="scientific">Mediterraneibacter gnavus (strain ATCC 29149 / DSM 114966 / JCM 6515 / VPI C7-9)</name>
    <name type="common">Ruminococcus gnavus</name>
    <dbReference type="NCBI Taxonomy" id="411470"/>
    <lineage>
        <taxon>Bacteria</taxon>
        <taxon>Bacillati</taxon>
        <taxon>Bacillota</taxon>
        <taxon>Clostridia</taxon>
        <taxon>Lachnospirales</taxon>
        <taxon>Lachnospiraceae</taxon>
        <taxon>Mediterraneibacter</taxon>
    </lineage>
</organism>
<dbReference type="PANTHER" id="PTHR33445:SF2">
    <property type="entry name" value="ATP SYNTHASE SUBUNIT B', CHLOROPLASTIC"/>
    <property type="match status" value="1"/>
</dbReference>
<keyword evidence="9 12" id="KW-0066">ATP synthesis</keyword>
<keyword evidence="6 12" id="KW-1133">Transmembrane helix</keyword>
<evidence type="ECO:0000313" key="16">
    <source>
        <dbReference type="Proteomes" id="UP000004410"/>
    </source>
</evidence>
<feature type="coiled-coil region" evidence="14">
    <location>
        <begin position="44"/>
        <end position="97"/>
    </location>
</feature>
<keyword evidence="15" id="KW-0378">Hydrolase</keyword>
<comment type="subcellular location">
    <subcellularLocation>
        <location evidence="12">Cell membrane</location>
        <topology evidence="12">Single-pass membrane protein</topology>
    </subcellularLocation>
    <subcellularLocation>
        <location evidence="11">Endomembrane system</location>
        <topology evidence="11">Single-pass membrane protein</topology>
    </subcellularLocation>
</comment>
<keyword evidence="5 12" id="KW-0375">Hydrogen ion transport</keyword>
<evidence type="ECO:0000256" key="3">
    <source>
        <dbReference type="ARBA" id="ARBA00022547"/>
    </source>
</evidence>
<evidence type="ECO:0000256" key="4">
    <source>
        <dbReference type="ARBA" id="ARBA00022692"/>
    </source>
</evidence>
<comment type="caution">
    <text evidence="15">The sequence shown here is derived from an EMBL/GenBank/DDBJ whole genome shotgun (WGS) entry which is preliminary data.</text>
</comment>
<evidence type="ECO:0000256" key="14">
    <source>
        <dbReference type="SAM" id="Coils"/>
    </source>
</evidence>
<dbReference type="InterPro" id="IPR002146">
    <property type="entry name" value="ATP_synth_b/b'su_bac/chlpt"/>
</dbReference>
<keyword evidence="8 12" id="KW-0472">Membrane</keyword>
<keyword evidence="3 12" id="KW-0138">CF(0)</keyword>
<comment type="function">
    <text evidence="12">Component of the F(0) channel, it forms part of the peripheral stalk, linking F(1) to F(0).</text>
</comment>
<proteinExistence type="inferred from homology"/>
<comment type="function">
    <text evidence="10 12">F(1)F(0) ATP synthase produces ATP from ADP in the presence of a proton or sodium gradient. F-type ATPases consist of two structural domains, F(1) containing the extramembraneous catalytic core and F(0) containing the membrane proton channel, linked together by a central stalk and a peripheral stalk. During catalysis, ATP synthesis in the catalytic domain of F(1) is coupled via a rotary mechanism of the central stalk subunits to proton translocation.</text>
</comment>
<dbReference type="AlphaFoldDB" id="A7B2K4"/>
<feature type="transmembrane region" description="Helical" evidence="12">
    <location>
        <begin position="12"/>
        <end position="30"/>
    </location>
</feature>
<dbReference type="HAMAP" id="MF_01398">
    <property type="entry name" value="ATP_synth_b_bprime"/>
    <property type="match status" value="1"/>
</dbReference>
<protein>
    <recommendedName>
        <fullName evidence="12">ATP synthase subunit b</fullName>
    </recommendedName>
    <alternativeName>
        <fullName evidence="12">ATP synthase F(0) sector subunit b</fullName>
    </alternativeName>
    <alternativeName>
        <fullName evidence="12">ATPase subunit I</fullName>
    </alternativeName>
    <alternativeName>
        <fullName evidence="12">F-type ATPase subunit b</fullName>
        <shortName evidence="12">F-ATPase subunit b</shortName>
    </alternativeName>
</protein>
<dbReference type="GO" id="GO:0012505">
    <property type="term" value="C:endomembrane system"/>
    <property type="evidence" value="ECO:0007669"/>
    <property type="project" value="UniProtKB-SubCell"/>
</dbReference>
<evidence type="ECO:0000256" key="5">
    <source>
        <dbReference type="ARBA" id="ARBA00022781"/>
    </source>
</evidence>
<evidence type="ECO:0000256" key="12">
    <source>
        <dbReference type="HAMAP-Rule" id="MF_01398"/>
    </source>
</evidence>
<evidence type="ECO:0000256" key="6">
    <source>
        <dbReference type="ARBA" id="ARBA00022989"/>
    </source>
</evidence>
<dbReference type="GO" id="GO:0046933">
    <property type="term" value="F:proton-transporting ATP synthase activity, rotational mechanism"/>
    <property type="evidence" value="ECO:0007669"/>
    <property type="project" value="UniProtKB-UniRule"/>
</dbReference>
<evidence type="ECO:0000256" key="9">
    <source>
        <dbReference type="ARBA" id="ARBA00023310"/>
    </source>
</evidence>
<dbReference type="GO" id="GO:0005886">
    <property type="term" value="C:plasma membrane"/>
    <property type="evidence" value="ECO:0007669"/>
    <property type="project" value="UniProtKB-SubCell"/>
</dbReference>
<comment type="similarity">
    <text evidence="1 12 13">Belongs to the ATPase B chain family.</text>
</comment>
<evidence type="ECO:0000256" key="1">
    <source>
        <dbReference type="ARBA" id="ARBA00005513"/>
    </source>
</evidence>
<evidence type="ECO:0000256" key="7">
    <source>
        <dbReference type="ARBA" id="ARBA00023065"/>
    </source>
</evidence>
<keyword evidence="12" id="KW-1003">Cell membrane</keyword>
<dbReference type="Proteomes" id="UP000004410">
    <property type="component" value="Unassembled WGS sequence"/>
</dbReference>
<dbReference type="NCBIfam" id="TIGR01144">
    <property type="entry name" value="ATP_synt_b"/>
    <property type="match status" value="1"/>
</dbReference>
<dbReference type="Gene3D" id="6.10.250.1580">
    <property type="match status" value="1"/>
</dbReference>
<evidence type="ECO:0000256" key="8">
    <source>
        <dbReference type="ARBA" id="ARBA00023136"/>
    </source>
</evidence>
<dbReference type="PaxDb" id="411470-RUMGNA_01782"/>
<dbReference type="GO" id="GO:0016787">
    <property type="term" value="F:hydrolase activity"/>
    <property type="evidence" value="ECO:0007669"/>
    <property type="project" value="UniProtKB-KW"/>
</dbReference>
<gene>
    <name evidence="12 15" type="primary">atpF</name>
    <name evidence="15" type="ORF">RUMGNA_01782</name>
</gene>
<accession>A7B2K4</accession>